<dbReference type="EMBL" id="LJCR01000894">
    <property type="protein sequence ID" value="KPV51484.1"/>
    <property type="molecule type" value="Genomic_DNA"/>
</dbReference>
<dbReference type="InterPro" id="IPR027417">
    <property type="entry name" value="P-loop_NTPase"/>
</dbReference>
<evidence type="ECO:0000313" key="1">
    <source>
        <dbReference type="EMBL" id="KPV51484.1"/>
    </source>
</evidence>
<dbReference type="AlphaFoldDB" id="A0A0P9CYH2"/>
<comment type="caution">
    <text evidence="1">The sequence shown here is derived from an EMBL/GenBank/DDBJ whole genome shotgun (WGS) entry which is preliminary data.</text>
</comment>
<dbReference type="SUPFAM" id="SSF52540">
    <property type="entry name" value="P-loop containing nucleoside triphosphate hydrolases"/>
    <property type="match status" value="1"/>
</dbReference>
<evidence type="ECO:0000313" key="2">
    <source>
        <dbReference type="Proteomes" id="UP000050509"/>
    </source>
</evidence>
<evidence type="ECO:0008006" key="3">
    <source>
        <dbReference type="Google" id="ProtNLM"/>
    </source>
</evidence>
<proteinExistence type="predicted"/>
<feature type="non-terminal residue" evidence="1">
    <location>
        <position position="65"/>
    </location>
</feature>
<gene>
    <name evidence="1" type="ORF">SE17_20900</name>
</gene>
<organism evidence="1 2">
    <name type="scientific">Kouleothrix aurantiaca</name>
    <dbReference type="NCBI Taxonomy" id="186479"/>
    <lineage>
        <taxon>Bacteria</taxon>
        <taxon>Bacillati</taxon>
        <taxon>Chloroflexota</taxon>
        <taxon>Chloroflexia</taxon>
        <taxon>Chloroflexales</taxon>
        <taxon>Roseiflexineae</taxon>
        <taxon>Roseiflexaceae</taxon>
        <taxon>Kouleothrix</taxon>
    </lineage>
</organism>
<dbReference type="Proteomes" id="UP000050509">
    <property type="component" value="Unassembled WGS sequence"/>
</dbReference>
<dbReference type="Gene3D" id="3.40.50.300">
    <property type="entry name" value="P-loop containing nucleotide triphosphate hydrolases"/>
    <property type="match status" value="1"/>
</dbReference>
<name>A0A0P9CYH2_9CHLR</name>
<protein>
    <recommendedName>
        <fullName evidence="3">ABC transporter domain-containing protein</fullName>
    </recommendedName>
</protein>
<reference evidence="1 2" key="1">
    <citation type="submission" date="2015-09" db="EMBL/GenBank/DDBJ databases">
        <title>Draft genome sequence of Kouleothrix aurantiaca JCM 19913.</title>
        <authorList>
            <person name="Hemp J."/>
        </authorList>
    </citation>
    <scope>NUCLEOTIDE SEQUENCE [LARGE SCALE GENOMIC DNA]</scope>
    <source>
        <strain evidence="1 2">COM-B</strain>
    </source>
</reference>
<accession>A0A0P9CYH2</accession>
<sequence length="65" mass="7311">MEIPQPQQPRASRFRRQQETHSMIIKANDVEKKFGDEAGVFDLNFEVPTGTIFGMIGPRGCCGWG</sequence>
<keyword evidence="2" id="KW-1185">Reference proteome</keyword>